<sequence>MNVGALVWQQMWSPGSNKTVPYGRRRLMRITHIIENYNGPGITRWCLADPARPNDEHLMSYVESDWCDLELAAPTQTSIFDLLDTQ</sequence>
<proteinExistence type="predicted"/>
<dbReference type="EMBL" id="BAABEO010000053">
    <property type="protein sequence ID" value="GAA3705874.1"/>
    <property type="molecule type" value="Genomic_DNA"/>
</dbReference>
<dbReference type="Proteomes" id="UP001500752">
    <property type="component" value="Unassembled WGS sequence"/>
</dbReference>
<gene>
    <name evidence="1" type="ORF">GCM10023081_47100</name>
</gene>
<dbReference type="RefSeq" id="WP_345154909.1">
    <property type="nucleotide sequence ID" value="NZ_BAABEO010000053.1"/>
</dbReference>
<evidence type="ECO:0000313" key="1">
    <source>
        <dbReference type="EMBL" id="GAA3705874.1"/>
    </source>
</evidence>
<accession>A0ABP7DKW8</accession>
<keyword evidence="2" id="KW-1185">Reference proteome</keyword>
<evidence type="ECO:0000313" key="2">
    <source>
        <dbReference type="Proteomes" id="UP001500752"/>
    </source>
</evidence>
<name>A0ABP7DKW8_9MICC</name>
<protein>
    <submittedName>
        <fullName evidence="1">Uncharacterized protein</fullName>
    </submittedName>
</protein>
<comment type="caution">
    <text evidence="1">The sequence shown here is derived from an EMBL/GenBank/DDBJ whole genome shotgun (WGS) entry which is preliminary data.</text>
</comment>
<reference evidence="2" key="1">
    <citation type="journal article" date="2019" name="Int. J. Syst. Evol. Microbiol.">
        <title>The Global Catalogue of Microorganisms (GCM) 10K type strain sequencing project: providing services to taxonomists for standard genome sequencing and annotation.</title>
        <authorList>
            <consortium name="The Broad Institute Genomics Platform"/>
            <consortium name="The Broad Institute Genome Sequencing Center for Infectious Disease"/>
            <person name="Wu L."/>
            <person name="Ma J."/>
        </authorList>
    </citation>
    <scope>NUCLEOTIDE SEQUENCE [LARGE SCALE GENOMIC DNA]</scope>
    <source>
        <strain evidence="2">JCM 30742</strain>
    </source>
</reference>
<organism evidence="1 2">
    <name type="scientific">Arthrobacter ginkgonis</name>
    <dbReference type="NCBI Taxonomy" id="1630594"/>
    <lineage>
        <taxon>Bacteria</taxon>
        <taxon>Bacillati</taxon>
        <taxon>Actinomycetota</taxon>
        <taxon>Actinomycetes</taxon>
        <taxon>Micrococcales</taxon>
        <taxon>Micrococcaceae</taxon>
        <taxon>Arthrobacter</taxon>
    </lineage>
</organism>